<keyword evidence="2" id="KW-1185">Reference proteome</keyword>
<dbReference type="EMBL" id="PIPV01000006">
    <property type="protein sequence ID" value="RUO53282.1"/>
    <property type="molecule type" value="Genomic_DNA"/>
</dbReference>
<dbReference type="OrthoDB" id="9793805at2"/>
<proteinExistence type="predicted"/>
<gene>
    <name evidence="1" type="ORF">CWE25_08630</name>
</gene>
<dbReference type="Proteomes" id="UP000287330">
    <property type="component" value="Unassembled WGS sequence"/>
</dbReference>
<keyword evidence="1" id="KW-0808">Transferase</keyword>
<dbReference type="AlphaFoldDB" id="A0A432XX19"/>
<protein>
    <submittedName>
        <fullName evidence="1">Glycosyl transferase</fullName>
    </submittedName>
</protein>
<dbReference type="GO" id="GO:0016740">
    <property type="term" value="F:transferase activity"/>
    <property type="evidence" value="ECO:0007669"/>
    <property type="project" value="UniProtKB-KW"/>
</dbReference>
<sequence length="341" mass="38945">MRILFGIQGTGNGHLSRCHTLSKWLNHHAVDVDYLISGRAPSRLFDMSAFGDYQWRQGLSFATQNGRVDYLNTCRNNSLKQFWSDVNSIDLSAYDLVLSDYEPVTAWAAKRSKKPCIGIGRQYAFKEPSLYSKLNLFQRGLIDYFAPASRWLGMHWQPLDNCIAPIVREHAPESGVSQRHVLVYLPFENLEHVVDALIPLKSYQFSVFHPSIKSTDNLDAPHIFGFPPSRESFKRQFESAEYVLANAGFETTCEALQGDKQFAVKPLKGQFEQHWNAKLLATNQLAQVMSEITEDNVRTWLLSGQNKPLEYEWPNMADNIAQWIKQGAEGTTQEQLVRLWA</sequence>
<comment type="caution">
    <text evidence="1">The sequence shown here is derived from an EMBL/GenBank/DDBJ whole genome shotgun (WGS) entry which is preliminary data.</text>
</comment>
<name>A0A432XX19_9GAMM</name>
<dbReference type="RefSeq" id="WP_110574844.1">
    <property type="nucleotide sequence ID" value="NZ_PIPV01000006.1"/>
</dbReference>
<evidence type="ECO:0000313" key="1">
    <source>
        <dbReference type="EMBL" id="RUO53282.1"/>
    </source>
</evidence>
<dbReference type="Pfam" id="PF13528">
    <property type="entry name" value="Glyco_trans_1_3"/>
    <property type="match status" value="1"/>
</dbReference>
<accession>A0A432XX19</accession>
<organism evidence="1 2">
    <name type="scientific">Idiomarina fontislapidosi</name>
    <dbReference type="NCBI Taxonomy" id="263723"/>
    <lineage>
        <taxon>Bacteria</taxon>
        <taxon>Pseudomonadati</taxon>
        <taxon>Pseudomonadota</taxon>
        <taxon>Gammaproteobacteria</taxon>
        <taxon>Alteromonadales</taxon>
        <taxon>Idiomarinaceae</taxon>
        <taxon>Idiomarina</taxon>
    </lineage>
</organism>
<reference evidence="2" key="1">
    <citation type="journal article" date="2018" name="Front. Microbiol.">
        <title>Genome-Based Analysis Reveals the Taxonomy and Diversity of the Family Idiomarinaceae.</title>
        <authorList>
            <person name="Liu Y."/>
            <person name="Lai Q."/>
            <person name="Shao Z."/>
        </authorList>
    </citation>
    <scope>NUCLEOTIDE SEQUENCE [LARGE SCALE GENOMIC DNA]</scope>
    <source>
        <strain evidence="2">F23</strain>
    </source>
</reference>
<evidence type="ECO:0000313" key="2">
    <source>
        <dbReference type="Proteomes" id="UP000287330"/>
    </source>
</evidence>